<dbReference type="PANTHER" id="PTHR23057">
    <property type="entry name" value="JUXTAPOSED WITH ANOTHER ZINC FINGER PROTEIN 1"/>
    <property type="match status" value="1"/>
</dbReference>
<keyword evidence="1" id="KW-0479">Metal-binding</keyword>
<reference evidence="6" key="1">
    <citation type="submission" date="2023-03" db="EMBL/GenBank/DDBJ databases">
        <title>Massive genome expansion in bonnet fungi (Mycena s.s.) driven by repeated elements and novel gene families across ecological guilds.</title>
        <authorList>
            <consortium name="Lawrence Berkeley National Laboratory"/>
            <person name="Harder C.B."/>
            <person name="Miyauchi S."/>
            <person name="Viragh M."/>
            <person name="Kuo A."/>
            <person name="Thoen E."/>
            <person name="Andreopoulos B."/>
            <person name="Lu D."/>
            <person name="Skrede I."/>
            <person name="Drula E."/>
            <person name="Henrissat B."/>
            <person name="Morin E."/>
            <person name="Kohler A."/>
            <person name="Barry K."/>
            <person name="LaButti K."/>
            <person name="Morin E."/>
            <person name="Salamov A."/>
            <person name="Lipzen A."/>
            <person name="Mereny Z."/>
            <person name="Hegedus B."/>
            <person name="Baldrian P."/>
            <person name="Stursova M."/>
            <person name="Weitz H."/>
            <person name="Taylor A."/>
            <person name="Grigoriev I.V."/>
            <person name="Nagy L.G."/>
            <person name="Martin F."/>
            <person name="Kauserud H."/>
        </authorList>
    </citation>
    <scope>NUCLEOTIDE SEQUENCE</scope>
    <source>
        <strain evidence="6">CBHHK182m</strain>
    </source>
</reference>
<evidence type="ECO:0000256" key="4">
    <source>
        <dbReference type="ARBA" id="ARBA00022833"/>
    </source>
</evidence>
<dbReference type="GO" id="GO:0005634">
    <property type="term" value="C:nucleus"/>
    <property type="evidence" value="ECO:0007669"/>
    <property type="project" value="TreeGrafter"/>
</dbReference>
<feature type="compositionally biased region" description="Polar residues" evidence="5">
    <location>
        <begin position="718"/>
        <end position="727"/>
    </location>
</feature>
<gene>
    <name evidence="6" type="ORF">B0H16DRAFT_428395</name>
</gene>
<feature type="compositionally biased region" description="Polar residues" evidence="5">
    <location>
        <begin position="409"/>
        <end position="421"/>
    </location>
</feature>
<evidence type="ECO:0008006" key="8">
    <source>
        <dbReference type="Google" id="ProtNLM"/>
    </source>
</evidence>
<organism evidence="6 7">
    <name type="scientific">Mycena metata</name>
    <dbReference type="NCBI Taxonomy" id="1033252"/>
    <lineage>
        <taxon>Eukaryota</taxon>
        <taxon>Fungi</taxon>
        <taxon>Dikarya</taxon>
        <taxon>Basidiomycota</taxon>
        <taxon>Agaricomycotina</taxon>
        <taxon>Agaricomycetes</taxon>
        <taxon>Agaricomycetidae</taxon>
        <taxon>Agaricales</taxon>
        <taxon>Marasmiineae</taxon>
        <taxon>Mycenaceae</taxon>
        <taxon>Mycena</taxon>
    </lineage>
</organism>
<feature type="compositionally biased region" description="Low complexity" evidence="5">
    <location>
        <begin position="684"/>
        <end position="694"/>
    </location>
</feature>
<evidence type="ECO:0000313" key="6">
    <source>
        <dbReference type="EMBL" id="KAJ7764759.1"/>
    </source>
</evidence>
<dbReference type="InterPro" id="IPR051580">
    <property type="entry name" value="ZnF-Chromatin_assoc"/>
</dbReference>
<evidence type="ECO:0000256" key="2">
    <source>
        <dbReference type="ARBA" id="ARBA00022737"/>
    </source>
</evidence>
<feature type="region of interest" description="Disordered" evidence="5">
    <location>
        <begin position="760"/>
        <end position="792"/>
    </location>
</feature>
<feature type="compositionally biased region" description="Low complexity" evidence="5">
    <location>
        <begin position="552"/>
        <end position="598"/>
    </location>
</feature>
<dbReference type="AlphaFoldDB" id="A0AAD7NKS6"/>
<evidence type="ECO:0000256" key="3">
    <source>
        <dbReference type="ARBA" id="ARBA00022771"/>
    </source>
</evidence>
<keyword evidence="2" id="KW-0677">Repeat</keyword>
<feature type="compositionally biased region" description="Low complexity" evidence="5">
    <location>
        <begin position="760"/>
        <end position="780"/>
    </location>
</feature>
<feature type="region of interest" description="Disordered" evidence="5">
    <location>
        <begin position="518"/>
        <end position="538"/>
    </location>
</feature>
<dbReference type="PANTHER" id="PTHR23057:SF0">
    <property type="entry name" value="JUXTAPOSED WITH ANOTHER ZINC FINGER PROTEIN 1"/>
    <property type="match status" value="1"/>
</dbReference>
<keyword evidence="7" id="KW-1185">Reference proteome</keyword>
<feature type="region of interest" description="Disordered" evidence="5">
    <location>
        <begin position="299"/>
        <end position="322"/>
    </location>
</feature>
<evidence type="ECO:0000313" key="7">
    <source>
        <dbReference type="Proteomes" id="UP001215598"/>
    </source>
</evidence>
<keyword evidence="4" id="KW-0862">Zinc</keyword>
<feature type="compositionally biased region" description="Low complexity" evidence="5">
    <location>
        <begin position="639"/>
        <end position="649"/>
    </location>
</feature>
<feature type="compositionally biased region" description="Polar residues" evidence="5">
    <location>
        <begin position="308"/>
        <end position="318"/>
    </location>
</feature>
<feature type="region of interest" description="Disordered" evidence="5">
    <location>
        <begin position="684"/>
        <end position="727"/>
    </location>
</feature>
<feature type="region of interest" description="Disordered" evidence="5">
    <location>
        <begin position="196"/>
        <end position="230"/>
    </location>
</feature>
<comment type="caution">
    <text evidence="6">The sequence shown here is derived from an EMBL/GenBank/DDBJ whole genome shotgun (WGS) entry which is preliminary data.</text>
</comment>
<feature type="region of interest" description="Disordered" evidence="5">
    <location>
        <begin position="550"/>
        <end position="601"/>
    </location>
</feature>
<feature type="region of interest" description="Disordered" evidence="5">
    <location>
        <begin position="342"/>
        <end position="455"/>
    </location>
</feature>
<protein>
    <recommendedName>
        <fullName evidence="8">C2H2-type domain-containing protein</fullName>
    </recommendedName>
</protein>
<feature type="region of interest" description="Disordered" evidence="5">
    <location>
        <begin position="639"/>
        <end position="661"/>
    </location>
</feature>
<accession>A0AAD7NKS6</accession>
<keyword evidence="3" id="KW-0863">Zinc-finger</keyword>
<dbReference type="EMBL" id="JARKIB010000027">
    <property type="protein sequence ID" value="KAJ7764759.1"/>
    <property type="molecule type" value="Genomic_DNA"/>
</dbReference>
<feature type="compositionally biased region" description="Low complexity" evidence="5">
    <location>
        <begin position="374"/>
        <end position="394"/>
    </location>
</feature>
<evidence type="ECO:0000256" key="5">
    <source>
        <dbReference type="SAM" id="MobiDB-lite"/>
    </source>
</evidence>
<dbReference type="GO" id="GO:0008270">
    <property type="term" value="F:zinc ion binding"/>
    <property type="evidence" value="ECO:0007669"/>
    <property type="project" value="UniProtKB-KW"/>
</dbReference>
<dbReference type="Proteomes" id="UP001215598">
    <property type="component" value="Unassembled WGS sequence"/>
</dbReference>
<name>A0AAD7NKS6_9AGAR</name>
<proteinExistence type="predicted"/>
<feature type="compositionally biased region" description="Low complexity" evidence="5">
    <location>
        <begin position="422"/>
        <end position="454"/>
    </location>
</feature>
<sequence length="792" mass="79544">MSHPIALPMPVASSHQQQQDAFPMSLDGGSYTGEDGRAFNPASYTRHFLGSPISWRAGSFGATYCATSTSPTAMLVGSYELGPAGPGRSPLKSPDSNSILNAWNVFDRQGELCRNYTCCGAHLPDLHALLEHFEEVHIVVRGGQPPSIQIPFNPQMNPPEPATHASDTAHLLQQPQYSTPFDTDDMDLGEALYDVDVDVDDSSPPPPSTAPTSTVTSRAPSPSPASPMTAHLAHAGKPALNISLSGVGFPPSFQPHSSSLANAHGHGHGAHTPFSAYARYNAEYSPGGGTTQVVTPQDVAEYTPSPPDSSAHNANANVGGQGAFGHEAGSAIAPALVFGREGEDEFEEGPVASTSAIGQGQMPSGSQGGKVPKAKSSARGSGNSNSHAGGSRSAPPSRLGTPPGFASGSGAQSAHPSSAGQNSFSAHLASSSSSASHANLNGGANSNSNSNLNSGGVGGGPTILLPHKPFRCPKPNCSKSYKQANGLKYHITHGSCNYGPAKDLEAVRALLERKRAANASANSNSMQGGGEEDHGAVGLGMLAGGVHGCLKNNNSSSHSSHSNSHPANSHPNSNSASGASSHNTLNSPTTPGTPTGAGKNKAGTGMGAGAYAWGSTLLPHIQAVSATTATTAATAIATASTTTASTSPGAGAGGKKGGKGKTEATAFTVPGAGAGVGAGAAKANASGKASSAPGTPVGSTSTFPAVPVPAGPTASAPAPNSAQGQGQTQAEYLAQLQRAQYAQYQQWYVSAQQQAQAQAAAVQAQVQAQAQQQAQAQRQGQGSGSGQDVTMG</sequence>
<feature type="compositionally biased region" description="Low complexity" evidence="5">
    <location>
        <begin position="210"/>
        <end position="230"/>
    </location>
</feature>
<evidence type="ECO:0000256" key="1">
    <source>
        <dbReference type="ARBA" id="ARBA00022723"/>
    </source>
</evidence>